<accession>A0A7S2XUM1</accession>
<gene>
    <name evidence="2" type="ORF">ASEP1449_LOCUS15259</name>
</gene>
<evidence type="ECO:0000313" key="2">
    <source>
        <dbReference type="EMBL" id="CAD9823425.1"/>
    </source>
</evidence>
<protein>
    <submittedName>
        <fullName evidence="2">Uncharacterized protein</fullName>
    </submittedName>
</protein>
<dbReference type="EMBL" id="HBHQ01022558">
    <property type="protein sequence ID" value="CAD9823425.1"/>
    <property type="molecule type" value="Transcribed_RNA"/>
</dbReference>
<name>A0A7S2XUM1_9STRA</name>
<organism evidence="2">
    <name type="scientific">Attheya septentrionalis</name>
    <dbReference type="NCBI Taxonomy" id="420275"/>
    <lineage>
        <taxon>Eukaryota</taxon>
        <taxon>Sar</taxon>
        <taxon>Stramenopiles</taxon>
        <taxon>Ochrophyta</taxon>
        <taxon>Bacillariophyta</taxon>
        <taxon>Coscinodiscophyceae</taxon>
        <taxon>Chaetocerotophycidae</taxon>
        <taxon>Chaetocerotales</taxon>
        <taxon>Attheyaceae</taxon>
        <taxon>Attheya</taxon>
    </lineage>
</organism>
<reference evidence="2" key="1">
    <citation type="submission" date="2021-01" db="EMBL/GenBank/DDBJ databases">
        <authorList>
            <person name="Corre E."/>
            <person name="Pelletier E."/>
            <person name="Niang G."/>
            <person name="Scheremetjew M."/>
            <person name="Finn R."/>
            <person name="Kale V."/>
            <person name="Holt S."/>
            <person name="Cochrane G."/>
            <person name="Meng A."/>
            <person name="Brown T."/>
            <person name="Cohen L."/>
        </authorList>
    </citation>
    <scope>NUCLEOTIDE SEQUENCE</scope>
    <source>
        <strain evidence="2">CCMP2084</strain>
    </source>
</reference>
<evidence type="ECO:0000256" key="1">
    <source>
        <dbReference type="SAM" id="MobiDB-lite"/>
    </source>
</evidence>
<feature type="region of interest" description="Disordered" evidence="1">
    <location>
        <begin position="457"/>
        <end position="480"/>
    </location>
</feature>
<feature type="compositionally biased region" description="Acidic residues" evidence="1">
    <location>
        <begin position="403"/>
        <end position="423"/>
    </location>
</feature>
<feature type="compositionally biased region" description="Polar residues" evidence="1">
    <location>
        <begin position="40"/>
        <end position="58"/>
    </location>
</feature>
<dbReference type="AlphaFoldDB" id="A0A7S2XUM1"/>
<proteinExistence type="predicted"/>
<sequence>MIVSHSARRSMMIATGIAKRRVAAMVVGPKSACHSRVFSTTSCKGSTTTPAGNRTSPKPTFGEASVRISDTTKENSTIVPDLEAILAVSTLARTNQTNRQTMAHKLHRTVASSSSGPDEMNLLLGEASDTATALLSLTSRLLSVMDQKRDVTPASYETLLHRALLSVTSWCLSCLEASFSSSDRACLRGSQIQEALFDYCMDLAMRAEELKLPLHRPLYDRLALTMTQRRVAPMNSHFASPSSSVLDAALSRQRSLHPESMVEASFFSPALVAIMDRNEVREVIYLMDGMKKQHGIDAIAFETAMELLSMIQQKGSFHLDSQAREVFDVRPAKAPGFPQWAEQEMDEADALELALLLKDSISKQKEDTRNTMRQRSTDGPSSSLAAQDILRQLAEAAAASSIEFDESDEEFDDDDDEDDDGEDLSVRDLLADDFDKFAKLMDEYFVVENGEWKTRHPPPFAAPVNTRDTVTNNTDDEEKDEREFSSTLRTVGGDWEEGVDMIDGSKYVSFQSPDDVNAYSDDFHNSMAKDMIYCRATHSWDLPDIVDQLVKLNMGENILFTKEYEDHLIHEICMEEDDDEFDE</sequence>
<feature type="compositionally biased region" description="Low complexity" evidence="1">
    <location>
        <begin position="464"/>
        <end position="473"/>
    </location>
</feature>
<feature type="region of interest" description="Disordered" evidence="1">
    <location>
        <begin position="40"/>
        <end position="63"/>
    </location>
</feature>
<feature type="region of interest" description="Disordered" evidence="1">
    <location>
        <begin position="397"/>
        <end position="425"/>
    </location>
</feature>